<name>A0A915DHT0_9BILA</name>
<keyword evidence="1" id="KW-1185">Reference proteome</keyword>
<sequence length="108" mass="12819">MDAHTISIRTRTDTNQAYESLRRLLEFRNTSYPIFWSAMDKELYKYSFVKQAVQTLARKYGLDFNQFTNHSSYVCDEDLDNSFLQTLHYHEDGTKLTDCEDWVVILGF</sequence>
<proteinExistence type="predicted"/>
<dbReference type="WBParaSite" id="jg20056">
    <property type="protein sequence ID" value="jg20056"/>
    <property type="gene ID" value="jg20056"/>
</dbReference>
<reference evidence="2" key="1">
    <citation type="submission" date="2022-11" db="UniProtKB">
        <authorList>
            <consortium name="WormBaseParasite"/>
        </authorList>
    </citation>
    <scope>IDENTIFICATION</scope>
</reference>
<organism evidence="1 2">
    <name type="scientific">Ditylenchus dipsaci</name>
    <dbReference type="NCBI Taxonomy" id="166011"/>
    <lineage>
        <taxon>Eukaryota</taxon>
        <taxon>Metazoa</taxon>
        <taxon>Ecdysozoa</taxon>
        <taxon>Nematoda</taxon>
        <taxon>Chromadorea</taxon>
        <taxon>Rhabditida</taxon>
        <taxon>Tylenchina</taxon>
        <taxon>Tylenchomorpha</taxon>
        <taxon>Sphaerularioidea</taxon>
        <taxon>Anguinidae</taxon>
        <taxon>Anguininae</taxon>
        <taxon>Ditylenchus</taxon>
    </lineage>
</organism>
<dbReference type="AlphaFoldDB" id="A0A915DHT0"/>
<evidence type="ECO:0000313" key="1">
    <source>
        <dbReference type="Proteomes" id="UP000887574"/>
    </source>
</evidence>
<accession>A0A915DHT0</accession>
<protein>
    <submittedName>
        <fullName evidence="2">Uncharacterized protein</fullName>
    </submittedName>
</protein>
<evidence type="ECO:0000313" key="2">
    <source>
        <dbReference type="WBParaSite" id="jg20056"/>
    </source>
</evidence>
<dbReference type="Proteomes" id="UP000887574">
    <property type="component" value="Unplaced"/>
</dbReference>